<sequence>MRLPPSRLRNLSVALLEKRGVPADSARLQVDLLLEAELRGLPSHGLQRLPLLLTRLDKGLANPTTRGNGIWRRDSFLSVDGERGLGPVVMMNALRVMQRTLKETGLAIAAIRNANHLGMLAYYAEAAARDGLIGIVMSTSEALVHPFGGTQAMVGTNPVAIGIPAGDRPFVLDLATSIVSMGKINNHAMRGLAIPAGWAVDRDGRATTDPHAAQAGAIAPFGDAKGYGLGLAIELLVAALAGSNLAPDVHGTLDDIHPANKGDLLILIDPSAGTGSTPELAAYLDRLRLSRPLDPAQPVAIPGDGARARRAAAAETGIELPRPLFDQLTALEVAEFIGGHTEWTYSAH</sequence>
<dbReference type="RefSeq" id="WP_100673498.1">
    <property type="nucleotide sequence ID" value="NZ_NJGD01000011.1"/>
</dbReference>
<comment type="similarity">
    <text evidence="1">Belongs to the LDH2/MDH2 oxidoreductase family.</text>
</comment>
<dbReference type="EMBL" id="NJGD01000011">
    <property type="protein sequence ID" value="PJR13171.1"/>
    <property type="molecule type" value="Genomic_DNA"/>
</dbReference>
<dbReference type="PANTHER" id="PTHR11091">
    <property type="entry name" value="OXIDOREDUCTASE-RELATED"/>
    <property type="match status" value="1"/>
</dbReference>
<reference evidence="3 4" key="1">
    <citation type="submission" date="2017-06" db="EMBL/GenBank/DDBJ databases">
        <title>Ensifer strains isolated from leguminous trees and herbs display diverse denitrification phenotypes with some acting as strong N2O sinks.</title>
        <authorList>
            <person name="Woliy K."/>
            <person name="Mania D."/>
            <person name="Bakken L.R."/>
            <person name="Frostegard A."/>
        </authorList>
    </citation>
    <scope>NUCLEOTIDE SEQUENCE [LARGE SCALE GENOMIC DNA]</scope>
    <source>
        <strain evidence="3 4">AC50a</strain>
    </source>
</reference>
<protein>
    <submittedName>
        <fullName evidence="3">Dehydrogenase</fullName>
    </submittedName>
</protein>
<dbReference type="InterPro" id="IPR036111">
    <property type="entry name" value="Mal/L-sulfo/L-lacto_DH-like_sf"/>
</dbReference>
<dbReference type="InterPro" id="IPR003767">
    <property type="entry name" value="Malate/L-lactate_DH-like"/>
</dbReference>
<gene>
    <name evidence="3" type="ORF">CEJ86_22510</name>
</gene>
<evidence type="ECO:0000256" key="1">
    <source>
        <dbReference type="ARBA" id="ARBA00006056"/>
    </source>
</evidence>
<dbReference type="PANTHER" id="PTHR11091:SF0">
    <property type="entry name" value="MALATE DEHYDROGENASE"/>
    <property type="match status" value="1"/>
</dbReference>
<proteinExistence type="inferred from homology"/>
<dbReference type="Proteomes" id="UP000231987">
    <property type="component" value="Unassembled WGS sequence"/>
</dbReference>
<evidence type="ECO:0000313" key="4">
    <source>
        <dbReference type="Proteomes" id="UP000231987"/>
    </source>
</evidence>
<comment type="caution">
    <text evidence="3">The sequence shown here is derived from an EMBL/GenBank/DDBJ whole genome shotgun (WGS) entry which is preliminary data.</text>
</comment>
<dbReference type="AlphaFoldDB" id="A0A2J0YY15"/>
<name>A0A2J0YY15_RHIML</name>
<organism evidence="3 4">
    <name type="scientific">Rhizobium meliloti</name>
    <name type="common">Ensifer meliloti</name>
    <name type="synonym">Sinorhizobium meliloti</name>
    <dbReference type="NCBI Taxonomy" id="382"/>
    <lineage>
        <taxon>Bacteria</taxon>
        <taxon>Pseudomonadati</taxon>
        <taxon>Pseudomonadota</taxon>
        <taxon>Alphaproteobacteria</taxon>
        <taxon>Hyphomicrobiales</taxon>
        <taxon>Rhizobiaceae</taxon>
        <taxon>Sinorhizobium/Ensifer group</taxon>
        <taxon>Sinorhizobium</taxon>
    </lineage>
</organism>
<dbReference type="InterPro" id="IPR043143">
    <property type="entry name" value="Mal/L-sulf/L-lact_DH-like_NADP"/>
</dbReference>
<dbReference type="Gene3D" id="3.30.60.50">
    <property type="entry name" value="Hypothetical oxidoreductase yiak, domain 3"/>
    <property type="match status" value="1"/>
</dbReference>
<dbReference type="InterPro" id="IPR043144">
    <property type="entry name" value="Mal/L-sulf/L-lact_DH-like_ah"/>
</dbReference>
<evidence type="ECO:0000256" key="2">
    <source>
        <dbReference type="ARBA" id="ARBA00023002"/>
    </source>
</evidence>
<dbReference type="SUPFAM" id="SSF89733">
    <property type="entry name" value="L-sulfolactate dehydrogenase-like"/>
    <property type="match status" value="1"/>
</dbReference>
<evidence type="ECO:0000313" key="3">
    <source>
        <dbReference type="EMBL" id="PJR13171.1"/>
    </source>
</evidence>
<dbReference type="Gene3D" id="1.10.1530.10">
    <property type="match status" value="1"/>
</dbReference>
<keyword evidence="2" id="KW-0560">Oxidoreductase</keyword>
<accession>A0A2J0YY15</accession>
<dbReference type="Pfam" id="PF02615">
    <property type="entry name" value="Ldh_2"/>
    <property type="match status" value="1"/>
</dbReference>
<dbReference type="Gene3D" id="3.30.1370.60">
    <property type="entry name" value="Hypothetical oxidoreductase yiak, domain 2"/>
    <property type="match status" value="1"/>
</dbReference>
<dbReference type="GO" id="GO:0016491">
    <property type="term" value="F:oxidoreductase activity"/>
    <property type="evidence" value="ECO:0007669"/>
    <property type="project" value="UniProtKB-KW"/>
</dbReference>